<sequence>MRIIAQSGVAAARNNVLLMTAADASHRNDEGLSRKSNFKAVYDELLGPRPVCQAIALTSGLFPSLASSKPARVYLGNKNLGRPRLLSLKFELEHRENLSADFAKATAKMLKNHPGRVWLALPRSSSLLQGLYNTTEVENWEGSPWLGGQAKPKSQTIEMSH</sequence>
<name>A0A8S1HUR6_9PELO</name>
<reference evidence="1" key="1">
    <citation type="submission" date="2020-10" db="EMBL/GenBank/DDBJ databases">
        <authorList>
            <person name="Kikuchi T."/>
        </authorList>
    </citation>
    <scope>NUCLEOTIDE SEQUENCE</scope>
    <source>
        <strain evidence="1">NKZ352</strain>
    </source>
</reference>
<keyword evidence="2" id="KW-1185">Reference proteome</keyword>
<dbReference type="Proteomes" id="UP000835052">
    <property type="component" value="Unassembled WGS sequence"/>
</dbReference>
<comment type="caution">
    <text evidence="1">The sequence shown here is derived from an EMBL/GenBank/DDBJ whole genome shotgun (WGS) entry which is preliminary data.</text>
</comment>
<evidence type="ECO:0000313" key="1">
    <source>
        <dbReference type="EMBL" id="CAD6200318.1"/>
    </source>
</evidence>
<gene>
    <name evidence="1" type="ORF">CAUJ_LOCUS16215</name>
</gene>
<evidence type="ECO:0000313" key="2">
    <source>
        <dbReference type="Proteomes" id="UP000835052"/>
    </source>
</evidence>
<dbReference type="EMBL" id="CAJGYM010000325">
    <property type="protein sequence ID" value="CAD6200318.1"/>
    <property type="molecule type" value="Genomic_DNA"/>
</dbReference>
<proteinExistence type="predicted"/>
<organism evidence="1 2">
    <name type="scientific">Caenorhabditis auriculariae</name>
    <dbReference type="NCBI Taxonomy" id="2777116"/>
    <lineage>
        <taxon>Eukaryota</taxon>
        <taxon>Metazoa</taxon>
        <taxon>Ecdysozoa</taxon>
        <taxon>Nematoda</taxon>
        <taxon>Chromadorea</taxon>
        <taxon>Rhabditida</taxon>
        <taxon>Rhabditina</taxon>
        <taxon>Rhabditomorpha</taxon>
        <taxon>Rhabditoidea</taxon>
        <taxon>Rhabditidae</taxon>
        <taxon>Peloderinae</taxon>
        <taxon>Caenorhabditis</taxon>
    </lineage>
</organism>
<accession>A0A8S1HUR6</accession>
<dbReference type="AlphaFoldDB" id="A0A8S1HUR6"/>
<protein>
    <submittedName>
        <fullName evidence="1">Uncharacterized protein</fullName>
    </submittedName>
</protein>